<feature type="compositionally biased region" description="Low complexity" evidence="1">
    <location>
        <begin position="1892"/>
        <end position="1917"/>
    </location>
</feature>
<dbReference type="SMART" id="SM00360">
    <property type="entry name" value="RRM"/>
    <property type="match status" value="1"/>
</dbReference>
<feature type="compositionally biased region" description="Polar residues" evidence="1">
    <location>
        <begin position="1797"/>
        <end position="1824"/>
    </location>
</feature>
<feature type="compositionally biased region" description="Polar residues" evidence="1">
    <location>
        <begin position="1840"/>
        <end position="1859"/>
    </location>
</feature>
<evidence type="ECO:0000313" key="5">
    <source>
        <dbReference type="Proteomes" id="UP001141327"/>
    </source>
</evidence>
<feature type="transmembrane region" description="Helical" evidence="2">
    <location>
        <begin position="519"/>
        <end position="542"/>
    </location>
</feature>
<feature type="compositionally biased region" description="Low complexity" evidence="1">
    <location>
        <begin position="1270"/>
        <end position="1280"/>
    </location>
</feature>
<feature type="region of interest" description="Disordered" evidence="1">
    <location>
        <begin position="2076"/>
        <end position="2137"/>
    </location>
</feature>
<dbReference type="PANTHER" id="PTHR13018">
    <property type="entry name" value="PROBABLE MEMBRANE PROTEIN DUF221-RELATED"/>
    <property type="match status" value="1"/>
</dbReference>
<evidence type="ECO:0000313" key="4">
    <source>
        <dbReference type="EMBL" id="KAJ4459079.1"/>
    </source>
</evidence>
<dbReference type="Gene3D" id="3.30.70.330">
    <property type="match status" value="1"/>
</dbReference>
<feature type="compositionally biased region" description="Pro residues" evidence="1">
    <location>
        <begin position="764"/>
        <end position="778"/>
    </location>
</feature>
<feature type="compositionally biased region" description="Low complexity" evidence="1">
    <location>
        <begin position="1639"/>
        <end position="1651"/>
    </location>
</feature>
<feature type="region of interest" description="Disordered" evidence="1">
    <location>
        <begin position="1054"/>
        <end position="1107"/>
    </location>
</feature>
<feature type="region of interest" description="Disordered" evidence="1">
    <location>
        <begin position="862"/>
        <end position="884"/>
    </location>
</feature>
<feature type="domain" description="RRM" evidence="3">
    <location>
        <begin position="189"/>
        <end position="319"/>
    </location>
</feature>
<feature type="compositionally biased region" description="Low complexity" evidence="1">
    <location>
        <begin position="966"/>
        <end position="977"/>
    </location>
</feature>
<feature type="region of interest" description="Disordered" evidence="1">
    <location>
        <begin position="752"/>
        <end position="778"/>
    </location>
</feature>
<keyword evidence="2" id="KW-0812">Transmembrane</keyword>
<evidence type="ECO:0000259" key="3">
    <source>
        <dbReference type="SMART" id="SM00360"/>
    </source>
</evidence>
<feature type="compositionally biased region" description="Pro residues" evidence="1">
    <location>
        <begin position="651"/>
        <end position="667"/>
    </location>
</feature>
<feature type="region of interest" description="Disordered" evidence="1">
    <location>
        <begin position="2153"/>
        <end position="2205"/>
    </location>
</feature>
<feature type="transmembrane region" description="Helical" evidence="2">
    <location>
        <begin position="423"/>
        <end position="446"/>
    </location>
</feature>
<feature type="compositionally biased region" description="Pro residues" evidence="1">
    <location>
        <begin position="1751"/>
        <end position="1767"/>
    </location>
</feature>
<dbReference type="SUPFAM" id="SSF54928">
    <property type="entry name" value="RNA-binding domain, RBD"/>
    <property type="match status" value="1"/>
</dbReference>
<feature type="compositionally biased region" description="Low complexity" evidence="1">
    <location>
        <begin position="1959"/>
        <end position="1975"/>
    </location>
</feature>
<feature type="compositionally biased region" description="Low complexity" evidence="1">
    <location>
        <begin position="1521"/>
        <end position="1530"/>
    </location>
</feature>
<dbReference type="EMBL" id="JAPMOS010000023">
    <property type="protein sequence ID" value="KAJ4459079.1"/>
    <property type="molecule type" value="Genomic_DNA"/>
</dbReference>
<evidence type="ECO:0000256" key="1">
    <source>
        <dbReference type="SAM" id="MobiDB-lite"/>
    </source>
</evidence>
<dbReference type="PANTHER" id="PTHR13018:SF83">
    <property type="entry name" value="RRM DOMAIN-CONTAINING PROTEIN"/>
    <property type="match status" value="1"/>
</dbReference>
<feature type="compositionally biased region" description="Pro residues" evidence="1">
    <location>
        <begin position="1364"/>
        <end position="1374"/>
    </location>
</feature>
<feature type="transmembrane region" description="Helical" evidence="2">
    <location>
        <begin position="458"/>
        <end position="477"/>
    </location>
</feature>
<feature type="compositionally biased region" description="Acidic residues" evidence="1">
    <location>
        <begin position="2102"/>
        <end position="2115"/>
    </location>
</feature>
<dbReference type="InterPro" id="IPR045122">
    <property type="entry name" value="Csc1-like"/>
</dbReference>
<feature type="compositionally biased region" description="Polar residues" evidence="1">
    <location>
        <begin position="956"/>
        <end position="965"/>
    </location>
</feature>
<dbReference type="InterPro" id="IPR012677">
    <property type="entry name" value="Nucleotide-bd_a/b_plait_sf"/>
</dbReference>
<dbReference type="Proteomes" id="UP001141327">
    <property type="component" value="Unassembled WGS sequence"/>
</dbReference>
<name>A0ABQ8UP19_9EUKA</name>
<feature type="transmembrane region" description="Helical" evidence="2">
    <location>
        <begin position="344"/>
        <end position="365"/>
    </location>
</feature>
<feature type="transmembrane region" description="Helical" evidence="2">
    <location>
        <begin position="598"/>
        <end position="619"/>
    </location>
</feature>
<gene>
    <name evidence="4" type="ORF">PAPYR_5141</name>
</gene>
<keyword evidence="2" id="KW-1133">Transmembrane helix</keyword>
<feature type="compositionally biased region" description="Polar residues" evidence="1">
    <location>
        <begin position="1066"/>
        <end position="1075"/>
    </location>
</feature>
<feature type="region of interest" description="Disordered" evidence="1">
    <location>
        <begin position="956"/>
        <end position="1003"/>
    </location>
</feature>
<sequence length="2205" mass="235895">MTTPKNDTATLLATDPCPSLEVSTKHESAQKQRRSKWDVVRLIVRGNTASQFQKPDVQKALQRAEGMRLADQQGQLYPMSTPLEKLDIGIGPLMLLQFSREMVFFYIIICILYLPAWIQDIVMMQANPRTIFSIFSIANFGKSPIHILQGLCDMIVSVAYVFHLMRWRWRLTRLEAGHEYRFIQPSDFSVLVCNLPPNANAASVRALMAQFGEVVHVGVSMDDAELVECMRSIKELRYKVDKLQFLVETSKKPPPRAPKQILDLQASLDREKHKFAELRKRRSLCTGFAFVTYQHECDAVSVRTETRTARFEGRDLDFRRPAEPCDVRWENLQATGKQKFWRRLFTTSVCLFLIIAASLIIASLADPGGLAGPGASLIATLGVQLGTTVIVVIANVSCFITVPKLIRMEKHRTRTREESRATIYLTVFQCLNAVCGACALGIRLTIFSDAWYSTIGQYFLMGLVTDLTIILIGLEFLHPEVIISRKFLAKNDATQRELYRHYEPAELSLSFRYQLLLKFSILTLLVAQAFPYYPIVGVIAFAESYWIDKYNILRKFKRPMQLTSFLARLVNWFILPIGLMLHSGVSIVVIYTREPASLSLWCNVAALCLEAVITVVLWMSHDFRKLSYFLPTTYEKTVHKNNREELSSLLPAPPLRPPPSAPHPHIPATPLLTGPDQTAQPRSSASAPHSSTSSPPATPATPPHSVHNACLMPLPGSPEKAPPQASLLMRPSSSPLIGEVEVVALSPALAPPATAQGTSRRPLGLPPLHPTPGRPPRVPLRDRLATTSIVNSHGPHMGFLTHRVGLESGNPILATAPRVTVSRTGVRTPRAATAGPLRAFSAASTPRVGSAGTNVPALARAVETPSTEGTDSSERTATPQNQSQIVQQNVSEEEAGLNAETALTFRQFEQLTRVETYLPPLTTALMTFAMEAHARGQAIGGPGSSRMGSRGVLFSRQDTSQQGLRTLSSDSSTPLSPNIRQRLNSARATSRAGSAQRRMPRGLTSSQLHLRARAQLMSLIYCPIETLLHLGVTGVDLTGTGVLRLTSTYHAMATSPGTPPFGRAAQSPSKAASDTSPRRVRLTSGLRNQVTAPSPRPGPSATQQAPEDDEAAMIAFPLRSCKSMYCFPVTPTDTLIDLAPTDFGRVVMGSTLAGDLLLSVAQSLSMQLDLQGPGGQQNSAIGLDTGLVSIPEGDDEGQQDSATLGGRDAALAGVTESPAKVRKGISFGDPGGTRRSRLPSLATPGSVGHPTVQRLDLSRLLERGGGGSGDPLSSGRSLSSTQAGSAEPPMAASHTAAESHALAGIIRLRPDVELPGTPSLARRRGDGLAALAVVDHEVTSEEAPFIQTPTGLRLSQVRSEVDSPEPPLPWPDGPAPSLDMPLDGARRSRSPFGEREAGDSRTAAASTVGTDVEEGGPSSPAVSHDVLEALTTHTPPIRRFSRHQPSASGSPREVVSPLPERSPPSPARAAPSSGRHRRRASRPFRASREYPATDDTPPSPSAELRQSRNGSRSTSRRRATGSRAPSSRGPGSRGHRMRSVGQDEEDGASSERDEQLAEHPSQQGLTAKQIAGRRSAAATVPRDRSAGTPPSDEESPAPLDEPRERISGGDTFSEGEPPLRHPRVAPVSGDLTPSPRVGQQPQQRQPPQQQPLRASRLAFSNNPSEEQPAQTTPPQPSTTTPREPSSQLPSPTTERPLGHAWAGGTMGPPGTHVGPRGPSFDEPLAGPRPETAGSVVTVATLHTVSFSTPDGSPPISPAQRPHYPPPAIAQTPTTPTGIHLGAGRVAAAALPVPDGTAPSQQQGSSETPLSGSGSPRPSEGLSSHRTVDEAALPSAPLSDKSPSSTPQYTPSIQPVRTPSRSPPTFAAAAVDSPVPMPSSPALMPLSPPPPRLVDVLSPSQQLPSARPSPRTPSESSSVAPWVVRPPSSARLQKHALAHPVPTESPTAGPLPTARPSIQAPSSATLTSPSLPTTAPLLPPAPQTSRLGSASPPLPHPPGAAPAPAPSPPAPAAQAGRAVVPACAYVPVPANEPRKRPVALRNPRVVPLHQLQMRTPGLSASSSLVLRRSHAQLLAPAPLNQAKSRPLHHATTQPRAEGLRGEEFDEDDDEGDDDYESAARRRAPVLDDGLGMGGSPSAGAAIRVVEDYELVDEPGLITSPGWNQPKQILVRQPAKSRTEKPEGARGGASKRHQPTDAPKAAPSFRR</sequence>
<dbReference type="InterPro" id="IPR035979">
    <property type="entry name" value="RBD_domain_sf"/>
</dbReference>
<feature type="compositionally biased region" description="Low complexity" evidence="1">
    <location>
        <begin position="1677"/>
        <end position="1687"/>
    </location>
</feature>
<feature type="region of interest" description="Disordered" evidence="1">
    <location>
        <begin position="1351"/>
        <end position="2016"/>
    </location>
</feature>
<feature type="compositionally biased region" description="Pro residues" evidence="1">
    <location>
        <begin position="1991"/>
        <end position="2010"/>
    </location>
</feature>
<feature type="transmembrane region" description="Helical" evidence="2">
    <location>
        <begin position="569"/>
        <end position="591"/>
    </location>
</feature>
<feature type="transmembrane region" description="Helical" evidence="2">
    <location>
        <begin position="377"/>
        <end position="402"/>
    </location>
</feature>
<dbReference type="InterPro" id="IPR000504">
    <property type="entry name" value="RRM_dom"/>
</dbReference>
<feature type="compositionally biased region" description="Low complexity" evidence="1">
    <location>
        <begin position="752"/>
        <end position="763"/>
    </location>
</feature>
<accession>A0ABQ8UP19</accession>
<comment type="caution">
    <text evidence="4">The sequence shown here is derived from an EMBL/GenBank/DDBJ whole genome shotgun (WGS) entry which is preliminary data.</text>
</comment>
<feature type="compositionally biased region" description="Polar residues" evidence="1">
    <location>
        <begin position="1740"/>
        <end position="1750"/>
    </location>
</feature>
<feature type="compositionally biased region" description="Polar residues" evidence="1">
    <location>
        <begin position="978"/>
        <end position="993"/>
    </location>
</feature>
<feature type="transmembrane region" description="Helical" evidence="2">
    <location>
        <begin position="146"/>
        <end position="165"/>
    </location>
</feature>
<reference evidence="4" key="1">
    <citation type="journal article" date="2022" name="bioRxiv">
        <title>Genomics of Preaxostyla Flagellates Illuminates Evolutionary Transitions and the Path Towards Mitochondrial Loss.</title>
        <authorList>
            <person name="Novak L.V.F."/>
            <person name="Treitli S.C."/>
            <person name="Pyrih J."/>
            <person name="Halakuc P."/>
            <person name="Pipaliya S.V."/>
            <person name="Vacek V."/>
            <person name="Brzon O."/>
            <person name="Soukal P."/>
            <person name="Eme L."/>
            <person name="Dacks J.B."/>
            <person name="Karnkowska A."/>
            <person name="Elias M."/>
            <person name="Hampl V."/>
        </authorList>
    </citation>
    <scope>NUCLEOTIDE SEQUENCE</scope>
    <source>
        <strain evidence="4">RCP-MX</strain>
    </source>
</reference>
<feature type="compositionally biased region" description="Polar residues" evidence="1">
    <location>
        <begin position="864"/>
        <end position="879"/>
    </location>
</feature>
<keyword evidence="5" id="KW-1185">Reference proteome</keyword>
<feature type="region of interest" description="Disordered" evidence="1">
    <location>
        <begin position="648"/>
        <end position="725"/>
    </location>
</feature>
<protein>
    <recommendedName>
        <fullName evidence="3">RRM domain-containing protein</fullName>
    </recommendedName>
</protein>
<feature type="compositionally biased region" description="Low complexity" evidence="1">
    <location>
        <begin position="683"/>
        <end position="695"/>
    </location>
</feature>
<feature type="region of interest" description="Disordered" evidence="1">
    <location>
        <begin position="1221"/>
        <end position="1297"/>
    </location>
</feature>
<dbReference type="PRINTS" id="PR01217">
    <property type="entry name" value="PRICHEXTENSN"/>
</dbReference>
<feature type="transmembrane region" description="Helical" evidence="2">
    <location>
        <begin position="103"/>
        <end position="126"/>
    </location>
</feature>
<evidence type="ECO:0000256" key="2">
    <source>
        <dbReference type="SAM" id="Phobius"/>
    </source>
</evidence>
<keyword evidence="2" id="KW-0472">Membrane</keyword>
<organism evidence="4 5">
    <name type="scientific">Paratrimastix pyriformis</name>
    <dbReference type="NCBI Taxonomy" id="342808"/>
    <lineage>
        <taxon>Eukaryota</taxon>
        <taxon>Metamonada</taxon>
        <taxon>Preaxostyla</taxon>
        <taxon>Paratrimastigidae</taxon>
        <taxon>Paratrimastix</taxon>
    </lineage>
</organism>
<proteinExistence type="predicted"/>